<dbReference type="Proteomes" id="UP001249959">
    <property type="component" value="Unassembled WGS sequence"/>
</dbReference>
<protein>
    <submittedName>
        <fullName evidence="1">Uncharacterized protein</fullName>
    </submittedName>
</protein>
<proteinExistence type="predicted"/>
<comment type="caution">
    <text evidence="1">The sequence shown here is derived from an EMBL/GenBank/DDBJ whole genome shotgun (WGS) entry which is preliminary data.</text>
</comment>
<sequence>MNPSIELLIIKRADVRVYMNLGFEGEDLKFDGHDLGTTVDEHWGSSEYEYTATVLAKDLAALYTLHGIAPGDKEALLQALAPMFSNNSGYTLFKKYLTKEGIPFDTFTY</sequence>
<evidence type="ECO:0000313" key="1">
    <source>
        <dbReference type="EMBL" id="MDU0808954.1"/>
    </source>
</evidence>
<keyword evidence="2" id="KW-1185">Reference proteome</keyword>
<organism evidence="1 2">
    <name type="scientific">Aquirufa regiilacus</name>
    <dbReference type="NCBI Taxonomy" id="3024868"/>
    <lineage>
        <taxon>Bacteria</taxon>
        <taxon>Pseudomonadati</taxon>
        <taxon>Bacteroidota</taxon>
        <taxon>Cytophagia</taxon>
        <taxon>Cytophagales</taxon>
        <taxon>Flectobacillaceae</taxon>
        <taxon>Aquirufa</taxon>
    </lineage>
</organism>
<reference evidence="1 2" key="1">
    <citation type="submission" date="2023-09" db="EMBL/GenBank/DDBJ databases">
        <title>Aquirufa genomes.</title>
        <authorList>
            <person name="Pitt A."/>
        </authorList>
    </citation>
    <scope>NUCLEOTIDE SEQUENCE [LARGE SCALE GENOMIC DNA]</scope>
    <source>
        <strain evidence="1 2">LEOWEIH-7C</strain>
    </source>
</reference>
<gene>
    <name evidence="1" type="ORF">PQG45_07895</name>
</gene>
<accession>A0ABU3TSX1</accession>
<name>A0ABU3TSX1_9BACT</name>
<dbReference type="EMBL" id="JAVNWW010000003">
    <property type="protein sequence ID" value="MDU0808954.1"/>
    <property type="molecule type" value="Genomic_DNA"/>
</dbReference>
<evidence type="ECO:0000313" key="2">
    <source>
        <dbReference type="Proteomes" id="UP001249959"/>
    </source>
</evidence>
<dbReference type="RefSeq" id="WP_316070636.1">
    <property type="nucleotide sequence ID" value="NZ_JAVNWW010000003.1"/>
</dbReference>